<evidence type="ECO:0000313" key="2">
    <source>
        <dbReference type="Proteomes" id="UP000297195"/>
    </source>
</evidence>
<accession>A0A4D6DWE8</accession>
<protein>
    <submittedName>
        <fullName evidence="1">Uncharacterized protein</fullName>
    </submittedName>
</protein>
<evidence type="ECO:0000313" key="1">
    <source>
        <dbReference type="EMBL" id="QBZ70697.1"/>
    </source>
</evidence>
<sequence>MRIRNTTRDGLLHYLETTRVQAKSFSMMDLTNWCISTIKEVKAAGDFEVFAYIRGINKAYDKLPAAQRKLPVVDVPSNIVKEMKALDQAFKNRY</sequence>
<keyword evidence="2" id="KW-1185">Reference proteome</keyword>
<reference evidence="1 2" key="1">
    <citation type="submission" date="2019-03" db="EMBL/GenBank/DDBJ databases">
        <authorList>
            <person name="Kim S.G."/>
            <person name="Park S.C."/>
        </authorList>
    </citation>
    <scope>NUCLEOTIDE SEQUENCE [LARGE SCALE GENOMIC DNA]</scope>
</reference>
<dbReference type="Proteomes" id="UP000297195">
    <property type="component" value="Segment"/>
</dbReference>
<dbReference type="EMBL" id="MK689364">
    <property type="protein sequence ID" value="QBZ70697.1"/>
    <property type="molecule type" value="Genomic_DNA"/>
</dbReference>
<proteinExistence type="predicted"/>
<name>A0A4D6DWE8_9CAUD</name>
<organism evidence="1 2">
    <name type="scientific">Edwardsiella phage pEt-SU</name>
    <dbReference type="NCBI Taxonomy" id="2562142"/>
    <lineage>
        <taxon>Viruses</taxon>
        <taxon>Duplodnaviria</taxon>
        <taxon>Heunggongvirae</taxon>
        <taxon>Uroviricota</taxon>
        <taxon>Caudoviricetes</taxon>
        <taxon>Chimalliviridae</taxon>
        <taxon>Petsuvirus</taxon>
        <taxon>Petsuvirus pEtSU</taxon>
    </lineage>
</organism>
<gene>
    <name evidence="1" type="ORF">pETSU_116</name>
</gene>